<dbReference type="EMBL" id="REGW02000001">
    <property type="protein sequence ID" value="KAE8300064.1"/>
    <property type="molecule type" value="Genomic_DNA"/>
</dbReference>
<protein>
    <recommendedName>
        <fullName evidence="1">PiggyBac transposable element-derived protein domain-containing protein</fullName>
    </recommendedName>
</protein>
<evidence type="ECO:0000313" key="3">
    <source>
        <dbReference type="Proteomes" id="UP000424527"/>
    </source>
</evidence>
<dbReference type="AlphaFoldDB" id="A0A6G0J8Z6"/>
<dbReference type="InterPro" id="IPR029526">
    <property type="entry name" value="PGBD"/>
</dbReference>
<sequence length="359" mass="39526">MEVKQTPTTVSSSSTAVNSVLSALQATTSAAVQVPTSTAMVTQAPILQLITSTANAASTLATGITTQSPTGTLLLKTAPGSSMMATGQPLLIQLPLSMANGQPGTLVNIPSLLFVRSQHAEQIQNHYYRHFYTQACSRHHHGTSLGCRHRPSAPGLRRPDVDADLSCPCCLPGRCRGDNYPQRRGIRDHGQDASSVRLCSRSHVFRLFTCNVWAGGDRFHRSRAATGDVADIKDRQTRRTRLRDNKFALMRNVWDRFVQNSIACYNPGANITVDEQLFTTKASCSFSQFMAKKPGNFGIKFWLAVDVDTKYMLNGAPYLGKDETRWPGQRLGDSVVLKNGQAIPGEGKERHHRQFFYFP</sequence>
<accession>A0A6G0J8Z6</accession>
<name>A0A6G0J8Z6_LARCR</name>
<comment type="caution">
    <text evidence="2">The sequence shown here is derived from an EMBL/GenBank/DDBJ whole genome shotgun (WGS) entry which is preliminary data.</text>
</comment>
<feature type="domain" description="PiggyBac transposable element-derived protein" evidence="1">
    <location>
        <begin position="234"/>
        <end position="325"/>
    </location>
</feature>
<reference evidence="2 3" key="1">
    <citation type="submission" date="2019-07" db="EMBL/GenBank/DDBJ databases">
        <title>Chromosome genome assembly for large yellow croaker.</title>
        <authorList>
            <person name="Xiao S."/>
        </authorList>
    </citation>
    <scope>NUCLEOTIDE SEQUENCE [LARGE SCALE GENOMIC DNA]</scope>
    <source>
        <strain evidence="2">JMULYC20181020</strain>
        <tissue evidence="2">Muscle</tissue>
    </source>
</reference>
<dbReference type="Pfam" id="PF13843">
    <property type="entry name" value="DDE_Tnp_1_7"/>
    <property type="match status" value="1"/>
</dbReference>
<dbReference type="Proteomes" id="UP000424527">
    <property type="component" value="Unassembled WGS sequence"/>
</dbReference>
<dbReference type="PANTHER" id="PTHR46599">
    <property type="entry name" value="PIGGYBAC TRANSPOSABLE ELEMENT-DERIVED PROTEIN 4"/>
    <property type="match status" value="1"/>
</dbReference>
<evidence type="ECO:0000259" key="1">
    <source>
        <dbReference type="Pfam" id="PF13843"/>
    </source>
</evidence>
<evidence type="ECO:0000313" key="2">
    <source>
        <dbReference type="EMBL" id="KAE8300064.1"/>
    </source>
</evidence>
<keyword evidence="3" id="KW-1185">Reference proteome</keyword>
<gene>
    <name evidence="2" type="ORF">D5F01_LYC00198</name>
</gene>
<organism evidence="2 3">
    <name type="scientific">Larimichthys crocea</name>
    <name type="common">Large yellow croaker</name>
    <name type="synonym">Pseudosciaena crocea</name>
    <dbReference type="NCBI Taxonomy" id="215358"/>
    <lineage>
        <taxon>Eukaryota</taxon>
        <taxon>Metazoa</taxon>
        <taxon>Chordata</taxon>
        <taxon>Craniata</taxon>
        <taxon>Vertebrata</taxon>
        <taxon>Euteleostomi</taxon>
        <taxon>Actinopterygii</taxon>
        <taxon>Neopterygii</taxon>
        <taxon>Teleostei</taxon>
        <taxon>Neoteleostei</taxon>
        <taxon>Acanthomorphata</taxon>
        <taxon>Eupercaria</taxon>
        <taxon>Sciaenidae</taxon>
        <taxon>Larimichthys</taxon>
    </lineage>
</organism>
<dbReference type="PANTHER" id="PTHR46599:SF6">
    <property type="entry name" value="DUAL SPECIFICITY PHOSPHATASE 26"/>
    <property type="match status" value="1"/>
</dbReference>
<proteinExistence type="predicted"/>